<evidence type="ECO:0000313" key="4">
    <source>
        <dbReference type="Proteomes" id="UP000053051"/>
    </source>
</evidence>
<feature type="binding site" evidence="2">
    <location>
        <begin position="238"/>
        <end position="245"/>
    </location>
    <ligand>
        <name>substrate</name>
    </ligand>
</feature>
<dbReference type="EMBL" id="CAIY01000087">
    <property type="protein sequence ID" value="CCH68346.1"/>
    <property type="molecule type" value="Genomic_DNA"/>
</dbReference>
<dbReference type="SUPFAM" id="SSF53254">
    <property type="entry name" value="Phosphoglycerate mutase-like"/>
    <property type="match status" value="2"/>
</dbReference>
<keyword evidence="4" id="KW-1185">Reference proteome</keyword>
<feature type="active site" description="Proton donor/acceptor" evidence="1">
    <location>
        <position position="313"/>
    </location>
</feature>
<dbReference type="PANTHER" id="PTHR48100:SF10">
    <property type="entry name" value="2-CARBOXY-D-ARABINITOL-1-PHOSPHATASE-RELATED"/>
    <property type="match status" value="1"/>
</dbReference>
<dbReference type="InterPro" id="IPR001345">
    <property type="entry name" value="PG/BPGM_mutase_AS"/>
</dbReference>
<feature type="binding site" evidence="2">
    <location>
        <position position="288"/>
    </location>
    <ligand>
        <name>substrate</name>
    </ligand>
</feature>
<dbReference type="Pfam" id="PF00300">
    <property type="entry name" value="His_Phos_1"/>
    <property type="match status" value="2"/>
</dbReference>
<organism evidence="3 4">
    <name type="scientific">Richelia intracellularis HH01</name>
    <dbReference type="NCBI Taxonomy" id="1165094"/>
    <lineage>
        <taxon>Bacteria</taxon>
        <taxon>Bacillati</taxon>
        <taxon>Cyanobacteriota</taxon>
        <taxon>Cyanophyceae</taxon>
        <taxon>Nostocales</taxon>
        <taxon>Nostocaceae</taxon>
        <taxon>Richelia</taxon>
    </lineage>
</organism>
<proteinExistence type="predicted"/>
<dbReference type="OrthoDB" id="9781415at2"/>
<gene>
    <name evidence="3" type="ORF">RINTHH_21910</name>
</gene>
<dbReference type="PROSITE" id="PS00175">
    <property type="entry name" value="PG_MUTASE"/>
    <property type="match status" value="2"/>
</dbReference>
<name>M1X6Q0_9NOST</name>
<dbReference type="Gene3D" id="3.40.50.1240">
    <property type="entry name" value="Phosphoglycerate mutase-like"/>
    <property type="match status" value="2"/>
</dbReference>
<comment type="caution">
    <text evidence="3">The sequence shown here is derived from an EMBL/GenBank/DDBJ whole genome shotgun (WGS) entry which is preliminary data.</text>
</comment>
<dbReference type="PANTHER" id="PTHR48100">
    <property type="entry name" value="BROAD-SPECIFICITY PHOSPHATASE YOR283W-RELATED"/>
    <property type="match status" value="1"/>
</dbReference>
<dbReference type="InterPro" id="IPR029033">
    <property type="entry name" value="His_PPase_superfam"/>
</dbReference>
<dbReference type="STRING" id="1165094.RINTHH_21910"/>
<dbReference type="EC" id="5.4.2.1" evidence="3"/>
<evidence type="ECO:0000313" key="3">
    <source>
        <dbReference type="EMBL" id="CCH68346.1"/>
    </source>
</evidence>
<dbReference type="InterPro" id="IPR013078">
    <property type="entry name" value="His_Pase_superF_clade-1"/>
</dbReference>
<evidence type="ECO:0000256" key="1">
    <source>
        <dbReference type="PIRSR" id="PIRSR613078-1"/>
    </source>
</evidence>
<dbReference type="AlphaFoldDB" id="M1X6Q0"/>
<reference evidence="3 4" key="1">
    <citation type="submission" date="2012-05" db="EMBL/GenBank/DDBJ databases">
        <authorList>
            <person name="Hilton J."/>
        </authorList>
    </citation>
    <scope>NUCLEOTIDE SEQUENCE [LARGE SCALE GENOMIC DNA]</scope>
    <source>
        <strain evidence="3 4">HH01</strain>
    </source>
</reference>
<accession>M1X6Q0</accession>
<dbReference type="RefSeq" id="WP_008235915.1">
    <property type="nucleotide sequence ID" value="NZ_CAIY01000087.1"/>
</dbReference>
<dbReference type="GO" id="GO:0016853">
    <property type="term" value="F:isomerase activity"/>
    <property type="evidence" value="ECO:0007669"/>
    <property type="project" value="UniProtKB-KW"/>
</dbReference>
<dbReference type="GO" id="GO:0016791">
    <property type="term" value="F:phosphatase activity"/>
    <property type="evidence" value="ECO:0007669"/>
    <property type="project" value="TreeGrafter"/>
</dbReference>
<evidence type="ECO:0000256" key="2">
    <source>
        <dbReference type="PIRSR" id="PIRSR613078-2"/>
    </source>
</evidence>
<dbReference type="InterPro" id="IPR050275">
    <property type="entry name" value="PGM_Phosphatase"/>
</dbReference>
<dbReference type="SMART" id="SM00855">
    <property type="entry name" value="PGAM"/>
    <property type="match status" value="2"/>
</dbReference>
<sequence>MTRAIIVRHGQSNYNVEKRIQGRTDFSRLTYKGRNDASHVGKFLCQIVFDSIYCSPLNRARQTAEIIHQQLLLNPGQSATPQSNNKLLEIDLPLWERMLSIDVKNLFPDDYRTWKEEPHKFRMLIPQSKGFKEHFPVLSLYRQAREFWQEILPRYGGQTILIIGHNGINRSLVSTALNLSPSLYHSIQQSNCGISVLNFVGGWGEPVQLESLNQTQHMGVNLPSPRAYYKGLRLLLVRHGETDWNLQRRYQGHIDVTLNKTGKQQSQKLAQLIQDVKLDLIISSSMSRAKETANIISQYHPHINLHMNNGLREITHGFWDGKLEREIAQEFPKYLQHLHTHPSQLQIPSGETLQTLWKRTIIIFNAIIEESLNKHLQTILVVAHGVINQVLFCHILGLTPGELWNFRQSNGSLSVIDFPVTEDSMPVLQTINITSHLHDSAVDDKTVPGAM</sequence>
<dbReference type="Proteomes" id="UP000053051">
    <property type="component" value="Unassembled WGS sequence"/>
</dbReference>
<feature type="active site" description="Tele-phosphohistidine intermediate" evidence="1">
    <location>
        <position position="239"/>
    </location>
</feature>
<dbReference type="CDD" id="cd07067">
    <property type="entry name" value="HP_PGM_like"/>
    <property type="match status" value="2"/>
</dbReference>
<protein>
    <submittedName>
        <fullName evidence="3">Phosphoglycerate mutase</fullName>
        <ecNumber evidence="3">5.4.2.1</ecNumber>
    </submittedName>
</protein>
<keyword evidence="3" id="KW-0413">Isomerase</keyword>
<reference evidence="4" key="2">
    <citation type="submission" date="2016-01" db="EMBL/GenBank/DDBJ databases">
        <title>Diatom-associated endosymboitic cyanobacterium lacks core nitrogen metabolism enzymes.</title>
        <authorList>
            <person name="Hilton J.A."/>
            <person name="Foster R.A."/>
            <person name="Tripp H.J."/>
            <person name="Carter B.J."/>
            <person name="Zehr J.P."/>
            <person name="Villareal T.A."/>
        </authorList>
    </citation>
    <scope>NUCLEOTIDE SEQUENCE [LARGE SCALE GENOMIC DNA]</scope>
    <source>
        <strain evidence="4">HH01</strain>
    </source>
</reference>